<organism evidence="1">
    <name type="scientific">bioreactor metagenome</name>
    <dbReference type="NCBI Taxonomy" id="1076179"/>
    <lineage>
        <taxon>unclassified sequences</taxon>
        <taxon>metagenomes</taxon>
        <taxon>ecological metagenomes</taxon>
    </lineage>
</organism>
<reference evidence="1" key="1">
    <citation type="submission" date="2019-08" db="EMBL/GenBank/DDBJ databases">
        <authorList>
            <person name="Kucharzyk K."/>
            <person name="Murdoch R.W."/>
            <person name="Higgins S."/>
            <person name="Loffler F."/>
        </authorList>
    </citation>
    <scope>NUCLEOTIDE SEQUENCE</scope>
</reference>
<comment type="caution">
    <text evidence="1">The sequence shown here is derived from an EMBL/GenBank/DDBJ whole genome shotgun (WGS) entry which is preliminary data.</text>
</comment>
<evidence type="ECO:0000313" key="1">
    <source>
        <dbReference type="EMBL" id="MPN39212.1"/>
    </source>
</evidence>
<name>A0A645HLB7_9ZZZZ</name>
<gene>
    <name evidence="1" type="ORF">SDC9_186740</name>
</gene>
<sequence>MVKLKSEREKHDAAIEKDFALFARRLKRIEATLSIKDGILLADIVQKPEPPSMERMTHHLIKSGLVSIQKEDQAEAADGA</sequence>
<proteinExistence type="predicted"/>
<accession>A0A645HLB7</accession>
<protein>
    <submittedName>
        <fullName evidence="1">Uncharacterized protein</fullName>
    </submittedName>
</protein>
<dbReference type="AlphaFoldDB" id="A0A645HLB7"/>
<dbReference type="EMBL" id="VSSQ01094896">
    <property type="protein sequence ID" value="MPN39212.1"/>
    <property type="molecule type" value="Genomic_DNA"/>
</dbReference>